<dbReference type="AlphaFoldDB" id="A0A7J6MF78"/>
<evidence type="ECO:0000256" key="1">
    <source>
        <dbReference type="SAM" id="Coils"/>
    </source>
</evidence>
<dbReference type="OrthoDB" id="466545at2759"/>
<accession>A0A7J6MF78</accession>
<proteinExistence type="predicted"/>
<evidence type="ECO:0000313" key="3">
    <source>
        <dbReference type="EMBL" id="KAF4669830.1"/>
    </source>
</evidence>
<dbReference type="EMBL" id="JAAPAO010000163">
    <property type="protein sequence ID" value="KAF4669830.1"/>
    <property type="molecule type" value="Genomic_DNA"/>
</dbReference>
<feature type="coiled-coil region" evidence="1">
    <location>
        <begin position="475"/>
        <end position="502"/>
    </location>
</feature>
<reference evidence="3 4" key="1">
    <citation type="submission" date="2020-04" db="EMBL/GenBank/DDBJ databases">
        <title>Perkinsus chesapeaki whole genome sequence.</title>
        <authorList>
            <person name="Bogema D.R."/>
        </authorList>
    </citation>
    <scope>NUCLEOTIDE SEQUENCE [LARGE SCALE GENOMIC DNA]</scope>
    <source>
        <strain evidence="3">ATCC PRA-425</strain>
    </source>
</reference>
<sequence length="602" mass="67595">MTGGALLSLASLDEHICHWLDTCNLSERSTETDDADTLIKRIMAIWPSLLRLLMERTSDDTVEGIGPSPSASLPLLVAACDVLMSVSRNVPIATVKSEIDVLQGEAAYIQSNAVAMINMEVSDAKEKFIKTYGGIGTELHSCVDYWPVWKQQVRNDALDRLTGKVRELQGTCDEKWEMLEKMERLQIRVQEAWWNIRSQLLGLIRSLQPKILLSVMPTGKDATHWTSSSSLMKNVTDVDLETWRNSIARHDAEALLPIAESTSLKRDYLVEVERALSRLHVAATLSTVNDGWQELKVKVLECINQLGRYLDHGPEEAEEKPVGARVALVASDRKASLRHTLIIGAVSFVDRLLRLLQFQDRQRYELEQRKLRKDVERAREELRKGVRSVKNWAGMFDCVGSEWSFSAKQKQMLGEAVASLEEERGIATRNPKAIAVDLLDDEVVRRFRVDGMTVLAEAALQRARAVVTTKHKEKIEGCERVHEAAEERLALAERRLEAAHAEPWGRVIKVWQLFTGLVPRKEEEKEEDKEDGMETRQRGPQQQRSRASVLAGMLGGDDDDDTSFSSYSSGCPPHDVEQGGIGEWEVVEGRGGLNSPQFEKGP</sequence>
<feature type="region of interest" description="Disordered" evidence="2">
    <location>
        <begin position="520"/>
        <end position="602"/>
    </location>
</feature>
<evidence type="ECO:0000313" key="4">
    <source>
        <dbReference type="Proteomes" id="UP000591131"/>
    </source>
</evidence>
<keyword evidence="4" id="KW-1185">Reference proteome</keyword>
<gene>
    <name evidence="3" type="ORF">FOL47_002345</name>
</gene>
<dbReference type="Proteomes" id="UP000591131">
    <property type="component" value="Unassembled WGS sequence"/>
</dbReference>
<protein>
    <submittedName>
        <fullName evidence="3">Uncharacterized protein</fullName>
    </submittedName>
</protein>
<keyword evidence="1" id="KW-0175">Coiled coil</keyword>
<name>A0A7J6MF78_PERCH</name>
<evidence type="ECO:0000256" key="2">
    <source>
        <dbReference type="SAM" id="MobiDB-lite"/>
    </source>
</evidence>
<comment type="caution">
    <text evidence="3">The sequence shown here is derived from an EMBL/GenBank/DDBJ whole genome shotgun (WGS) entry which is preliminary data.</text>
</comment>
<organism evidence="3 4">
    <name type="scientific">Perkinsus chesapeaki</name>
    <name type="common">Clam parasite</name>
    <name type="synonym">Perkinsus andrewsi</name>
    <dbReference type="NCBI Taxonomy" id="330153"/>
    <lineage>
        <taxon>Eukaryota</taxon>
        <taxon>Sar</taxon>
        <taxon>Alveolata</taxon>
        <taxon>Perkinsozoa</taxon>
        <taxon>Perkinsea</taxon>
        <taxon>Perkinsida</taxon>
        <taxon>Perkinsidae</taxon>
        <taxon>Perkinsus</taxon>
    </lineage>
</organism>